<evidence type="ECO:0000313" key="2">
    <source>
        <dbReference type="Proteomes" id="UP000236723"/>
    </source>
</evidence>
<reference evidence="2" key="1">
    <citation type="submission" date="2016-10" db="EMBL/GenBank/DDBJ databases">
        <authorList>
            <person name="Varghese N."/>
            <person name="Submissions S."/>
        </authorList>
    </citation>
    <scope>NUCLEOTIDE SEQUENCE [LARGE SCALE GENOMIC DNA]</scope>
    <source>
        <strain evidence="2">DSM 43163</strain>
    </source>
</reference>
<keyword evidence="2" id="KW-1185">Reference proteome</keyword>
<sequence>MPHRHAIDLINDEILIYFPYNRENNRALREYTQPINLHWDRSRRAYCLDAAEADSPEVCDILRGFASRRGLRFNRAAAARLGAFVTRSTGERIRAEIRAIDHLLTVQTMPNPAADGQDELHDRLHARRRALTAILTWPAFPRRPEGCDIASPGCLFHLRYDDGEEETRVLAVTEIEGYDNIPPHRPLGKTLGTARIGDRIPLGRGRASFTVLDITD</sequence>
<dbReference type="Proteomes" id="UP000236723">
    <property type="component" value="Unassembled WGS sequence"/>
</dbReference>
<accession>A0A1H6AXZ4</accession>
<proteinExistence type="predicted"/>
<protein>
    <submittedName>
        <fullName evidence="1">Uncharacterized protein</fullName>
    </submittedName>
</protein>
<gene>
    <name evidence="1" type="ORF">SAMN04489712_10664</name>
</gene>
<dbReference type="EMBL" id="FNVO01000006">
    <property type="protein sequence ID" value="SEG52955.1"/>
    <property type="molecule type" value="Genomic_DNA"/>
</dbReference>
<evidence type="ECO:0000313" key="1">
    <source>
        <dbReference type="EMBL" id="SEG52955.1"/>
    </source>
</evidence>
<dbReference type="AlphaFoldDB" id="A0A1H6AXZ4"/>
<organism evidence="1 2">
    <name type="scientific">Thermomonospora echinospora</name>
    <dbReference type="NCBI Taxonomy" id="1992"/>
    <lineage>
        <taxon>Bacteria</taxon>
        <taxon>Bacillati</taxon>
        <taxon>Actinomycetota</taxon>
        <taxon>Actinomycetes</taxon>
        <taxon>Streptosporangiales</taxon>
        <taxon>Thermomonosporaceae</taxon>
        <taxon>Thermomonospora</taxon>
    </lineage>
</organism>
<dbReference type="OrthoDB" id="135349at85012"/>
<dbReference type="RefSeq" id="WP_103938596.1">
    <property type="nucleotide sequence ID" value="NZ_FNVO01000006.1"/>
</dbReference>
<name>A0A1H6AXZ4_9ACTN</name>